<organism evidence="1 2">
    <name type="scientific">Fusarium tricinctum</name>
    <dbReference type="NCBI Taxonomy" id="61284"/>
    <lineage>
        <taxon>Eukaryota</taxon>
        <taxon>Fungi</taxon>
        <taxon>Dikarya</taxon>
        <taxon>Ascomycota</taxon>
        <taxon>Pezizomycotina</taxon>
        <taxon>Sordariomycetes</taxon>
        <taxon>Hypocreomycetidae</taxon>
        <taxon>Hypocreales</taxon>
        <taxon>Nectriaceae</taxon>
        <taxon>Fusarium</taxon>
        <taxon>Fusarium tricinctum species complex</taxon>
    </lineage>
</organism>
<keyword evidence="2" id="KW-1185">Reference proteome</keyword>
<sequence>MPLIESIAVQSLDLTYYYAPVEVEPIECKEEKVTKVMGSQFKFKGILVTAGLELGFNFNYKPDSTFTFKATLSSSKKSATIRDVIKGILGDKCLELPNFLNKITFSKDRKDTIIIKVNKHINTEKKDPKPDKKPKDTAVKLTETKKGSFQFVTTVQDNTNLNKGGNSRLTRKDLASLKKALPLTVKDKFKPPATNNNLLISLGSHFRVIIKDSEGKSSCILDYNFKKKASSTRKKQKGSSKALAALSFTAVSAEEKEPKKKAPKDNSNILLASYF</sequence>
<accession>A0A8K0WEQ0</accession>
<protein>
    <submittedName>
        <fullName evidence="1">Uncharacterized protein</fullName>
    </submittedName>
</protein>
<dbReference type="Proteomes" id="UP000813427">
    <property type="component" value="Unassembled WGS sequence"/>
</dbReference>
<dbReference type="AlphaFoldDB" id="A0A8K0WEQ0"/>
<evidence type="ECO:0000313" key="2">
    <source>
        <dbReference type="Proteomes" id="UP000813427"/>
    </source>
</evidence>
<name>A0A8K0WEQ0_9HYPO</name>
<proteinExistence type="predicted"/>
<evidence type="ECO:0000313" key="1">
    <source>
        <dbReference type="EMBL" id="KAH7252812.1"/>
    </source>
</evidence>
<comment type="caution">
    <text evidence="1">The sequence shown here is derived from an EMBL/GenBank/DDBJ whole genome shotgun (WGS) entry which is preliminary data.</text>
</comment>
<gene>
    <name evidence="1" type="ORF">BKA59DRAFT_454023</name>
</gene>
<dbReference type="EMBL" id="JAGPXF010000003">
    <property type="protein sequence ID" value="KAH7252812.1"/>
    <property type="molecule type" value="Genomic_DNA"/>
</dbReference>
<reference evidence="1" key="1">
    <citation type="journal article" date="2021" name="Nat. Commun.">
        <title>Genetic determinants of endophytism in the Arabidopsis root mycobiome.</title>
        <authorList>
            <person name="Mesny F."/>
            <person name="Miyauchi S."/>
            <person name="Thiergart T."/>
            <person name="Pickel B."/>
            <person name="Atanasova L."/>
            <person name="Karlsson M."/>
            <person name="Huettel B."/>
            <person name="Barry K.W."/>
            <person name="Haridas S."/>
            <person name="Chen C."/>
            <person name="Bauer D."/>
            <person name="Andreopoulos W."/>
            <person name="Pangilinan J."/>
            <person name="LaButti K."/>
            <person name="Riley R."/>
            <person name="Lipzen A."/>
            <person name="Clum A."/>
            <person name="Drula E."/>
            <person name="Henrissat B."/>
            <person name="Kohler A."/>
            <person name="Grigoriev I.V."/>
            <person name="Martin F.M."/>
            <person name="Hacquard S."/>
        </authorList>
    </citation>
    <scope>NUCLEOTIDE SEQUENCE</scope>
    <source>
        <strain evidence="1">MPI-SDFR-AT-0068</strain>
    </source>
</reference>